<dbReference type="EMBL" id="BAABUK010000020">
    <property type="protein sequence ID" value="GAA5814242.1"/>
    <property type="molecule type" value="Genomic_DNA"/>
</dbReference>
<keyword evidence="2" id="KW-1185">Reference proteome</keyword>
<sequence length="202" mass="23031">MTQSSTDDSDKKEAANFYSKWMNSRNKDENWDEVCLQWCKQQSAARKDQKNPNCSMLCFRSPITTTTQDTNQSSDEKSWNPLKGYSVLVVKGKEECVNHIDEMKHAKESESMNEKIATAPTKYTIDLGNIWNEAGVGAKYVFDKKVVPMYNSTVEQASEWTKGPEAAQMKEYVKEKTDVLYKQVFQATPPSTTGIKPEDEKK</sequence>
<accession>A0ABP9Z5A5</accession>
<dbReference type="Proteomes" id="UP001473302">
    <property type="component" value="Unassembled WGS sequence"/>
</dbReference>
<name>A0ABP9Z5A5_9FUNG</name>
<reference evidence="1 2" key="1">
    <citation type="submission" date="2024-04" db="EMBL/GenBank/DDBJ databases">
        <title>genome sequences of Mucor flavus KT1a and Helicostylum pulchrum KT1b strains isolated from the surface of a dry-aged beef.</title>
        <authorList>
            <person name="Toyotome T."/>
            <person name="Hosono M."/>
            <person name="Torimaru M."/>
            <person name="Fukuda K."/>
            <person name="Mikami N."/>
        </authorList>
    </citation>
    <scope>NUCLEOTIDE SEQUENCE [LARGE SCALE GENOMIC DNA]</scope>
    <source>
        <strain evidence="1 2">KT1a</strain>
    </source>
</reference>
<organism evidence="1 2">
    <name type="scientific">Mucor flavus</name>
    <dbReference type="NCBI Taxonomy" id="439312"/>
    <lineage>
        <taxon>Eukaryota</taxon>
        <taxon>Fungi</taxon>
        <taxon>Fungi incertae sedis</taxon>
        <taxon>Mucoromycota</taxon>
        <taxon>Mucoromycotina</taxon>
        <taxon>Mucoromycetes</taxon>
        <taxon>Mucorales</taxon>
        <taxon>Mucorineae</taxon>
        <taxon>Mucoraceae</taxon>
        <taxon>Mucor</taxon>
    </lineage>
</organism>
<gene>
    <name evidence="1" type="ORF">MFLAVUS_007736</name>
</gene>
<evidence type="ECO:0000313" key="1">
    <source>
        <dbReference type="EMBL" id="GAA5814242.1"/>
    </source>
</evidence>
<proteinExistence type="predicted"/>
<protein>
    <submittedName>
        <fullName evidence="1">Uncharacterized protein</fullName>
    </submittedName>
</protein>
<comment type="caution">
    <text evidence="1">The sequence shown here is derived from an EMBL/GenBank/DDBJ whole genome shotgun (WGS) entry which is preliminary data.</text>
</comment>
<evidence type="ECO:0000313" key="2">
    <source>
        <dbReference type="Proteomes" id="UP001473302"/>
    </source>
</evidence>